<organism evidence="2 3">
    <name type="scientific">Xylaria multiplex</name>
    <dbReference type="NCBI Taxonomy" id="323545"/>
    <lineage>
        <taxon>Eukaryota</taxon>
        <taxon>Fungi</taxon>
        <taxon>Dikarya</taxon>
        <taxon>Ascomycota</taxon>
        <taxon>Pezizomycotina</taxon>
        <taxon>Sordariomycetes</taxon>
        <taxon>Xylariomycetidae</taxon>
        <taxon>Xylariales</taxon>
        <taxon>Xylariaceae</taxon>
        <taxon>Xylaria</taxon>
    </lineage>
</organism>
<dbReference type="PANTHER" id="PTHR28054:SF1">
    <property type="entry name" value="RNA POLYMERASE I-SPECIFIC TRANSCRIPTION INITIATION FACTOR RRN10"/>
    <property type="match status" value="1"/>
</dbReference>
<proteinExistence type="predicted"/>
<evidence type="ECO:0000313" key="2">
    <source>
        <dbReference type="EMBL" id="KAF2968362.1"/>
    </source>
</evidence>
<dbReference type="AlphaFoldDB" id="A0A7C8IWZ2"/>
<reference evidence="2 3" key="1">
    <citation type="submission" date="2019-12" db="EMBL/GenBank/DDBJ databases">
        <title>Draft genome sequence of the ascomycete Xylaria multiplex DSM 110363.</title>
        <authorList>
            <person name="Buettner E."/>
            <person name="Kellner H."/>
        </authorList>
    </citation>
    <scope>NUCLEOTIDE SEQUENCE [LARGE SCALE GENOMIC DNA]</scope>
    <source>
        <strain evidence="2 3">DSM 110363</strain>
    </source>
</reference>
<dbReference type="Proteomes" id="UP000481858">
    <property type="component" value="Unassembled WGS sequence"/>
</dbReference>
<dbReference type="GO" id="GO:0006360">
    <property type="term" value="P:transcription by RNA polymerase I"/>
    <property type="evidence" value="ECO:0007669"/>
    <property type="project" value="InterPro"/>
</dbReference>
<feature type="region of interest" description="Disordered" evidence="1">
    <location>
        <begin position="1"/>
        <end position="27"/>
    </location>
</feature>
<protein>
    <submittedName>
        <fullName evidence="2">Uncharacterized protein</fullName>
    </submittedName>
</protein>
<dbReference type="InParanoid" id="A0A7C8IWZ2"/>
<name>A0A7C8IWZ2_9PEZI</name>
<sequence length="259" mass="29061">MASKRRQEKRFTRPPSRAGLENASDTEVESTIYSGEPALRRRQASVYDAVAGLYTILIDIDMLMSIMRHMLIPYLGRVTTTLPISSYHSQRSRVKHHKQNAADARRNTTLAPEEVLFRRSGAPVRYAEKDIYQAHEDLPDGGRGILPDSDLLKTIHSYASHFYRDLPANKLVIHSDTGEGISERSMDETALLAFGILLEEASREALGKKGDLVFTEGVTVGGHRGPQTEDEDAEAFGFLDAPRYEAREHLKIPRADRNE</sequence>
<comment type="caution">
    <text evidence="2">The sequence shown here is derived from an EMBL/GenBank/DDBJ whole genome shotgun (WGS) entry which is preliminary data.</text>
</comment>
<evidence type="ECO:0000313" key="3">
    <source>
        <dbReference type="Proteomes" id="UP000481858"/>
    </source>
</evidence>
<keyword evidence="3" id="KW-1185">Reference proteome</keyword>
<dbReference type="EMBL" id="WUBL01000052">
    <property type="protein sequence ID" value="KAF2968362.1"/>
    <property type="molecule type" value="Genomic_DNA"/>
</dbReference>
<dbReference type="OrthoDB" id="2565191at2759"/>
<dbReference type="PANTHER" id="PTHR28054">
    <property type="entry name" value="RNA POLYMERASE I-SPECIFIC TRANSCRIPTION INITIATION FACTOR RRN10"/>
    <property type="match status" value="1"/>
</dbReference>
<gene>
    <name evidence="2" type="ORF">GQX73_g5191</name>
</gene>
<dbReference type="InterPro" id="IPR022793">
    <property type="entry name" value="Rrn10"/>
</dbReference>
<accession>A0A7C8IWZ2</accession>
<evidence type="ECO:0000256" key="1">
    <source>
        <dbReference type="SAM" id="MobiDB-lite"/>
    </source>
</evidence>